<dbReference type="EMBL" id="RXHJ01000002">
    <property type="protein sequence ID" value="RSZ65449.1"/>
    <property type="molecule type" value="Genomic_DNA"/>
</dbReference>
<sequence>MTRLHGLDLARALALIGMMAAHLGPGYPVTGGYPSVLFAVLAGVSMGIISARAPGELPDTRFRLLLRGVILVGLGLMLSLAQTGIVEVLTAIGLSYVLLIPVVAWSARRLAILLAVLVLTGPLLIAADTYYVINWGDHAVADLLTGTYPLLAWLAYLTVGLLIHRLVVTRGTTARQVWLAGTGLLLLAAVQLIIELTDFRVGPGDILNPVGAYLQGEPHTGGLFDVVGSAGAAMMVTGLCVLLCRVEAVVWVSYPLRALGSMSLTVYVAHLITTGWSRDNLISLDTAYDGQFRPLPEGDFGWTMYTPQETLAVAPVTMEPTWLWMFGAQLVVLLLFASLWRWRFRRGPLEWGVHRVIENSVENSVGSSPRAGN</sequence>
<organism evidence="2 3">
    <name type="scientific">Corynebacterium hylobatis</name>
    <dbReference type="NCBI Taxonomy" id="1859290"/>
    <lineage>
        <taxon>Bacteria</taxon>
        <taxon>Bacillati</taxon>
        <taxon>Actinomycetota</taxon>
        <taxon>Actinomycetes</taxon>
        <taxon>Mycobacteriales</taxon>
        <taxon>Corynebacteriaceae</taxon>
        <taxon>Corynebacterium</taxon>
    </lineage>
</organism>
<accession>A0A430I0T4</accession>
<feature type="transmembrane region" description="Helical" evidence="1">
    <location>
        <begin position="176"/>
        <end position="194"/>
    </location>
</feature>
<keyword evidence="1" id="KW-0472">Membrane</keyword>
<evidence type="ECO:0000313" key="2">
    <source>
        <dbReference type="EMBL" id="RSZ65449.1"/>
    </source>
</evidence>
<evidence type="ECO:0000313" key="3">
    <source>
        <dbReference type="Proteomes" id="UP000274907"/>
    </source>
</evidence>
<feature type="transmembrane region" description="Helical" evidence="1">
    <location>
        <begin position="223"/>
        <end position="244"/>
    </location>
</feature>
<keyword evidence="1" id="KW-0812">Transmembrane</keyword>
<proteinExistence type="predicted"/>
<evidence type="ECO:0000256" key="1">
    <source>
        <dbReference type="SAM" id="Phobius"/>
    </source>
</evidence>
<keyword evidence="3" id="KW-1185">Reference proteome</keyword>
<feature type="transmembrane region" description="Helical" evidence="1">
    <location>
        <begin position="64"/>
        <end position="82"/>
    </location>
</feature>
<dbReference type="OrthoDB" id="4966979at2"/>
<evidence type="ECO:0008006" key="4">
    <source>
        <dbReference type="Google" id="ProtNLM"/>
    </source>
</evidence>
<feature type="transmembrane region" description="Helical" evidence="1">
    <location>
        <begin position="88"/>
        <end position="105"/>
    </location>
</feature>
<feature type="transmembrane region" description="Helical" evidence="1">
    <location>
        <begin position="145"/>
        <end position="164"/>
    </location>
</feature>
<gene>
    <name evidence="2" type="ORF">EAH68_01425</name>
</gene>
<dbReference type="Proteomes" id="UP000274907">
    <property type="component" value="Unassembled WGS sequence"/>
</dbReference>
<feature type="transmembrane region" description="Helical" evidence="1">
    <location>
        <begin position="321"/>
        <end position="340"/>
    </location>
</feature>
<dbReference type="AlphaFoldDB" id="A0A430I0T4"/>
<feature type="transmembrane region" description="Helical" evidence="1">
    <location>
        <begin position="256"/>
        <end position="276"/>
    </location>
</feature>
<name>A0A430I0T4_9CORY</name>
<dbReference type="RefSeq" id="WP_126119544.1">
    <property type="nucleotide sequence ID" value="NZ_RXHJ01000002.1"/>
</dbReference>
<feature type="transmembrane region" description="Helical" evidence="1">
    <location>
        <begin position="112"/>
        <end position="133"/>
    </location>
</feature>
<reference evidence="2 3" key="1">
    <citation type="submission" date="2018-12" db="EMBL/GenBank/DDBJ databases">
        <title>YIM 101343 draft genome.</title>
        <authorList>
            <person name="Chen X."/>
        </authorList>
    </citation>
    <scope>NUCLEOTIDE SEQUENCE [LARGE SCALE GENOMIC DNA]</scope>
    <source>
        <strain evidence="2 3">YIM 101343</strain>
    </source>
</reference>
<protein>
    <recommendedName>
        <fullName evidence="4">DUF418 domain-containing protein</fullName>
    </recommendedName>
</protein>
<comment type="caution">
    <text evidence="2">The sequence shown here is derived from an EMBL/GenBank/DDBJ whole genome shotgun (WGS) entry which is preliminary data.</text>
</comment>
<feature type="transmembrane region" description="Helical" evidence="1">
    <location>
        <begin position="33"/>
        <end position="52"/>
    </location>
</feature>
<keyword evidence="1" id="KW-1133">Transmembrane helix</keyword>